<evidence type="ECO:0008006" key="2">
    <source>
        <dbReference type="Google" id="ProtNLM"/>
    </source>
</evidence>
<dbReference type="AlphaFoldDB" id="X1RAF6"/>
<feature type="non-terminal residue" evidence="1">
    <location>
        <position position="193"/>
    </location>
</feature>
<organism evidence="1">
    <name type="scientific">marine sediment metagenome</name>
    <dbReference type="NCBI Taxonomy" id="412755"/>
    <lineage>
        <taxon>unclassified sequences</taxon>
        <taxon>metagenomes</taxon>
        <taxon>ecological metagenomes</taxon>
    </lineage>
</organism>
<dbReference type="SUPFAM" id="SSF102114">
    <property type="entry name" value="Radical SAM enzymes"/>
    <property type="match status" value="1"/>
</dbReference>
<sequence length="193" mass="21826">MKIAVINSSYMGMKPADRIYNLGVDKIAQYHRLRGDDVYTGPWAPMMLGASFPTRAVDKFYFSVIFTWDIPDMVRAVNMVRSWGKQTEIGGPAATFMAKYIERVTGVAPHRGLDPRFEHVPGNYQLTFTSRGCPHRCPFCGVMKVEPEALEYNDFPLAPKVGDNNILATSWEHQELVVRRFASYGREIDLNSG</sequence>
<comment type="caution">
    <text evidence="1">The sequence shown here is derived from an EMBL/GenBank/DDBJ whole genome shotgun (WGS) entry which is preliminary data.</text>
</comment>
<name>X1RAF6_9ZZZZ</name>
<dbReference type="EMBL" id="BARW01003152">
    <property type="protein sequence ID" value="GAI63981.1"/>
    <property type="molecule type" value="Genomic_DNA"/>
</dbReference>
<gene>
    <name evidence="1" type="ORF">S12H4_08230</name>
</gene>
<reference evidence="1" key="1">
    <citation type="journal article" date="2014" name="Front. Microbiol.">
        <title>High frequency of phylogenetically diverse reductive dehalogenase-homologous genes in deep subseafloor sedimentary metagenomes.</title>
        <authorList>
            <person name="Kawai M."/>
            <person name="Futagami T."/>
            <person name="Toyoda A."/>
            <person name="Takaki Y."/>
            <person name="Nishi S."/>
            <person name="Hori S."/>
            <person name="Arai W."/>
            <person name="Tsubouchi T."/>
            <person name="Morono Y."/>
            <person name="Uchiyama I."/>
            <person name="Ito T."/>
            <person name="Fujiyama A."/>
            <person name="Inagaki F."/>
            <person name="Takami H."/>
        </authorList>
    </citation>
    <scope>NUCLEOTIDE SEQUENCE</scope>
    <source>
        <strain evidence="1">Expedition CK06-06</strain>
    </source>
</reference>
<proteinExistence type="predicted"/>
<evidence type="ECO:0000313" key="1">
    <source>
        <dbReference type="EMBL" id="GAI63981.1"/>
    </source>
</evidence>
<protein>
    <recommendedName>
        <fullName evidence="2">Radical SAM protein</fullName>
    </recommendedName>
</protein>
<accession>X1RAF6</accession>
<dbReference type="InterPro" id="IPR058240">
    <property type="entry name" value="rSAM_sf"/>
</dbReference>